<name>A0A926NLN4_9BACI</name>
<sequence length="330" mass="35304">MIVKKRAWLAVISLVIGMLLAGCGAGESKSTSGEGGAAASYPERNIEILVGHGAGGGTDQFARAIAKELETILDTNINIVNQEGGAGVVALQSAYSQQADGYTLVADSAFPITTAAGTNEHGLDSFTPIARVQNDTYILWVKKGSFSNIEEFIAAAKKNPGKLKIGGTGALGMDEITTSLFEKETGVDLNFVPMKGSGENHAGLLGGHLDAIFDEPGPANSLYEGEEVTPLLVLSKDKLEAFPNVPTSVEKGWDLTLGNERGFFIKEGADPAIVKKLEDAIKKASETKAYKEYEKASFLDLRPGWMNREDYKAELEKNIKMFEGIVKELQ</sequence>
<dbReference type="Proteomes" id="UP000626844">
    <property type="component" value="Unassembled WGS sequence"/>
</dbReference>
<comment type="caution">
    <text evidence="2">The sequence shown here is derived from an EMBL/GenBank/DDBJ whole genome shotgun (WGS) entry which is preliminary data.</text>
</comment>
<dbReference type="PROSITE" id="PS51257">
    <property type="entry name" value="PROKAR_LIPOPROTEIN"/>
    <property type="match status" value="1"/>
</dbReference>
<evidence type="ECO:0000313" key="2">
    <source>
        <dbReference type="EMBL" id="MBD1382873.1"/>
    </source>
</evidence>
<gene>
    <name evidence="2" type="ORF">IC621_21975</name>
</gene>
<dbReference type="AlphaFoldDB" id="A0A926NLN4"/>
<dbReference type="SUPFAM" id="SSF53850">
    <property type="entry name" value="Periplasmic binding protein-like II"/>
    <property type="match status" value="1"/>
</dbReference>
<dbReference type="PANTHER" id="PTHR42928:SF3">
    <property type="entry name" value="UPF0065 PROTEIN YFLP"/>
    <property type="match status" value="1"/>
</dbReference>
<reference evidence="2" key="1">
    <citation type="submission" date="2020-09" db="EMBL/GenBank/DDBJ databases">
        <title>A novel bacterium of genus Bacillus, isolated from South China Sea.</title>
        <authorList>
            <person name="Huang H."/>
            <person name="Mo K."/>
            <person name="Hu Y."/>
        </authorList>
    </citation>
    <scope>NUCLEOTIDE SEQUENCE</scope>
    <source>
        <strain evidence="2">IB182487</strain>
    </source>
</reference>
<dbReference type="CDD" id="cd07012">
    <property type="entry name" value="PBP2_Bug_TTT"/>
    <property type="match status" value="1"/>
</dbReference>
<proteinExistence type="inferred from homology"/>
<comment type="similarity">
    <text evidence="1">Belongs to the UPF0065 (bug) family.</text>
</comment>
<dbReference type="RefSeq" id="WP_191161475.1">
    <property type="nucleotide sequence ID" value="NZ_JACXAI010000038.1"/>
</dbReference>
<accession>A0A926NLN4</accession>
<keyword evidence="3" id="KW-1185">Reference proteome</keyword>
<dbReference type="Pfam" id="PF03401">
    <property type="entry name" value="TctC"/>
    <property type="match status" value="1"/>
</dbReference>
<evidence type="ECO:0000256" key="1">
    <source>
        <dbReference type="ARBA" id="ARBA00006987"/>
    </source>
</evidence>
<dbReference type="PANTHER" id="PTHR42928">
    <property type="entry name" value="TRICARBOXYLATE-BINDING PROTEIN"/>
    <property type="match status" value="1"/>
</dbReference>
<organism evidence="2 3">
    <name type="scientific">Metabacillus arenae</name>
    <dbReference type="NCBI Taxonomy" id="2771434"/>
    <lineage>
        <taxon>Bacteria</taxon>
        <taxon>Bacillati</taxon>
        <taxon>Bacillota</taxon>
        <taxon>Bacilli</taxon>
        <taxon>Bacillales</taxon>
        <taxon>Bacillaceae</taxon>
        <taxon>Metabacillus</taxon>
    </lineage>
</organism>
<dbReference type="PIRSF" id="PIRSF017082">
    <property type="entry name" value="YflP"/>
    <property type="match status" value="1"/>
</dbReference>
<dbReference type="EMBL" id="JACXAI010000038">
    <property type="protein sequence ID" value="MBD1382873.1"/>
    <property type="molecule type" value="Genomic_DNA"/>
</dbReference>
<evidence type="ECO:0000313" key="3">
    <source>
        <dbReference type="Proteomes" id="UP000626844"/>
    </source>
</evidence>
<dbReference type="InterPro" id="IPR005064">
    <property type="entry name" value="BUG"/>
</dbReference>
<dbReference type="Gene3D" id="3.40.190.150">
    <property type="entry name" value="Bordetella uptake gene, domain 1"/>
    <property type="match status" value="1"/>
</dbReference>
<protein>
    <submittedName>
        <fullName evidence="2">Tripartite tricarboxylate transporter substrate binding protein</fullName>
    </submittedName>
</protein>
<dbReference type="InterPro" id="IPR042100">
    <property type="entry name" value="Bug_dom1"/>
</dbReference>
<dbReference type="Gene3D" id="3.40.190.10">
    <property type="entry name" value="Periplasmic binding protein-like II"/>
    <property type="match status" value="1"/>
</dbReference>